<dbReference type="EMBL" id="QXDC01000002">
    <property type="protein sequence ID" value="RIA46117.1"/>
    <property type="molecule type" value="Genomic_DNA"/>
</dbReference>
<dbReference type="AlphaFoldDB" id="A0A397PG23"/>
<dbReference type="InterPro" id="IPR014118">
    <property type="entry name" value="T4SS_TraV"/>
</dbReference>
<accession>A0A397PG23</accession>
<organism evidence="2 3">
    <name type="scientific">Hephaestia caeni</name>
    <dbReference type="NCBI Taxonomy" id="645617"/>
    <lineage>
        <taxon>Bacteria</taxon>
        <taxon>Pseudomonadati</taxon>
        <taxon>Pseudomonadota</taxon>
        <taxon>Alphaproteobacteria</taxon>
        <taxon>Sphingomonadales</taxon>
        <taxon>Sphingomonadaceae</taxon>
        <taxon>Hephaestia</taxon>
    </lineage>
</organism>
<proteinExistence type="predicted"/>
<sequence length="212" mass="23239">MRRLLIQQGVSPMRPLSPARRSRALSRLLPVCAAFMLSGCATLGSVMSPYSEKFSCKNDDHGQCIHPEKAYADAVAGVASKSDPAVTRDRKLLKDGKSARSSGGSGSGKAASGAFAGYRDSVYRELQGLIEQPVTPMLKPPRSVRTLILPYADRQRPDRLYMPRYVYSLVERPQWVVGDYLVAPVSPASRVNVLEQVRDHLDDGQNEVGPRP</sequence>
<feature type="compositionally biased region" description="Basic and acidic residues" evidence="1">
    <location>
        <begin position="86"/>
        <end position="98"/>
    </location>
</feature>
<dbReference type="Proteomes" id="UP000266568">
    <property type="component" value="Unassembled WGS sequence"/>
</dbReference>
<protein>
    <submittedName>
        <fullName evidence="2">Conjugal transfer pilus assembly protein TraV</fullName>
    </submittedName>
</protein>
<comment type="caution">
    <text evidence="2">The sequence shown here is derived from an EMBL/GenBank/DDBJ whole genome shotgun (WGS) entry which is preliminary data.</text>
</comment>
<evidence type="ECO:0000313" key="2">
    <source>
        <dbReference type="EMBL" id="RIA46117.1"/>
    </source>
</evidence>
<reference evidence="2 3" key="1">
    <citation type="submission" date="2018-08" db="EMBL/GenBank/DDBJ databases">
        <title>Genomic Encyclopedia of Type Strains, Phase IV (KMG-IV): sequencing the most valuable type-strain genomes for metagenomic binning, comparative biology and taxonomic classification.</title>
        <authorList>
            <person name="Goeker M."/>
        </authorList>
    </citation>
    <scope>NUCLEOTIDE SEQUENCE [LARGE SCALE GENOMIC DNA]</scope>
    <source>
        <strain evidence="2 3">DSM 25527</strain>
    </source>
</reference>
<gene>
    <name evidence="2" type="ORF">DFR49_0650</name>
</gene>
<keyword evidence="3" id="KW-1185">Reference proteome</keyword>
<dbReference type="Pfam" id="PF09676">
    <property type="entry name" value="TraV"/>
    <property type="match status" value="1"/>
</dbReference>
<name>A0A397PG23_9SPHN</name>
<evidence type="ECO:0000256" key="1">
    <source>
        <dbReference type="SAM" id="MobiDB-lite"/>
    </source>
</evidence>
<evidence type="ECO:0000313" key="3">
    <source>
        <dbReference type="Proteomes" id="UP000266568"/>
    </source>
</evidence>
<feature type="region of interest" description="Disordered" evidence="1">
    <location>
        <begin position="82"/>
        <end position="112"/>
    </location>
</feature>